<dbReference type="RefSeq" id="WP_146873327.1">
    <property type="nucleotide sequence ID" value="NZ_BJXV01000003.1"/>
</dbReference>
<keyword evidence="8" id="KW-1185">Reference proteome</keyword>
<evidence type="ECO:0000256" key="1">
    <source>
        <dbReference type="ARBA" id="ARBA00001974"/>
    </source>
</evidence>
<dbReference type="PIRSF" id="PIRSF000137">
    <property type="entry name" value="Alcohol_oxidase"/>
    <property type="match status" value="1"/>
</dbReference>
<dbReference type="OrthoDB" id="9785276at2"/>
<protein>
    <submittedName>
        <fullName evidence="7">Choline dehydrogenase</fullName>
    </submittedName>
</protein>
<name>A0A511UNJ4_9GAMM</name>
<evidence type="ECO:0000256" key="4">
    <source>
        <dbReference type="ARBA" id="ARBA00022827"/>
    </source>
</evidence>
<evidence type="ECO:0000313" key="7">
    <source>
        <dbReference type="EMBL" id="GEN27238.1"/>
    </source>
</evidence>
<sequence>MIQQHSQQVQKQPASPARLEFDYIVVGAGTAGCLLANRLSANPNHKVLLIEAGGRDNYHWIHIPVGYLYCINNPRTDWLFRTEPDKGLNGRSLIYPRGKTLGGCSSINGMIYMRGQARDYDHWAEVTGDDAWRWENCLPDFTKHEDHYRLDEGGDADAKHRDFHGHGGEWRIEKQRLKWQVLDDFAEAAVQAGIPRSDDFNRGSNEGVAYFEVNQRSGWRWNTAKAFLRPALKRGNLTLWHSTQVNRLLFEEQAGTPRCAGVELERGGKVQRAVLNKERGNAEVVLCTGAIGTPHLLQLSGVGPGEVLREHGVEVVHDLPGVGENLQDHLQIRSVYKITNGKTLNAMTSTLWGKAGIAMEYLLKRSGPMSMAPSQLGAFTRSTPDQPHPNIEYHVQPLSLEAFGQPLHPYPAITASVCNLNPTSRGTVRLKSSDPRQAPAISPNYLSTPEDRKVAADSLRVTRRIAEQPAFAKYTPEEVKPGLEYQSDDELARLAGDIGTTIFHPVGTARMGSEDDEMAVVDPRLRVRGISGLRVADASVMPTITSGNTNSPTLMIAEKAASWILAEGSQASDSA</sequence>
<dbReference type="GO" id="GO:0050660">
    <property type="term" value="F:flavin adenine dinucleotide binding"/>
    <property type="evidence" value="ECO:0007669"/>
    <property type="project" value="InterPro"/>
</dbReference>
<dbReference type="PANTHER" id="PTHR11552">
    <property type="entry name" value="GLUCOSE-METHANOL-CHOLINE GMC OXIDOREDUCTASE"/>
    <property type="match status" value="1"/>
</dbReference>
<feature type="domain" description="Glucose-methanol-choline oxidoreductase N-terminal" evidence="6">
    <location>
        <begin position="289"/>
        <end position="303"/>
    </location>
</feature>
<organism evidence="7 8">
    <name type="scientific">Halovibrio variabilis</name>
    <dbReference type="NCBI Taxonomy" id="31910"/>
    <lineage>
        <taxon>Bacteria</taxon>
        <taxon>Pseudomonadati</taxon>
        <taxon>Pseudomonadota</taxon>
        <taxon>Gammaproteobacteria</taxon>
        <taxon>Oceanospirillales</taxon>
        <taxon>Halomonadaceae</taxon>
        <taxon>Halovibrio</taxon>
    </lineage>
</organism>
<dbReference type="SUPFAM" id="SSF54373">
    <property type="entry name" value="FAD-linked reductases, C-terminal domain"/>
    <property type="match status" value="1"/>
</dbReference>
<dbReference type="Pfam" id="PF05199">
    <property type="entry name" value="GMC_oxred_C"/>
    <property type="match status" value="1"/>
</dbReference>
<comment type="similarity">
    <text evidence="2">Belongs to the GMC oxidoreductase family.</text>
</comment>
<evidence type="ECO:0000256" key="5">
    <source>
        <dbReference type="PIRSR" id="PIRSR000137-2"/>
    </source>
</evidence>
<feature type="binding site" evidence="5">
    <location>
        <position position="245"/>
    </location>
    <ligand>
        <name>FAD</name>
        <dbReference type="ChEBI" id="CHEBI:57692"/>
    </ligand>
</feature>
<proteinExistence type="inferred from homology"/>
<dbReference type="EMBL" id="BJXV01000003">
    <property type="protein sequence ID" value="GEN27238.1"/>
    <property type="molecule type" value="Genomic_DNA"/>
</dbReference>
<keyword evidence="3" id="KW-0285">Flavoprotein</keyword>
<keyword evidence="4 5" id="KW-0274">FAD</keyword>
<gene>
    <name evidence="7" type="ORF">HVA01_08840</name>
</gene>
<dbReference type="Proteomes" id="UP000321303">
    <property type="component" value="Unassembled WGS sequence"/>
</dbReference>
<dbReference type="InterPro" id="IPR012132">
    <property type="entry name" value="GMC_OxRdtase"/>
</dbReference>
<evidence type="ECO:0000259" key="6">
    <source>
        <dbReference type="PROSITE" id="PS00624"/>
    </source>
</evidence>
<dbReference type="Pfam" id="PF00732">
    <property type="entry name" value="GMC_oxred_N"/>
    <property type="match status" value="1"/>
</dbReference>
<dbReference type="InterPro" id="IPR036188">
    <property type="entry name" value="FAD/NAD-bd_sf"/>
</dbReference>
<comment type="cofactor">
    <cofactor evidence="1 5">
        <name>FAD</name>
        <dbReference type="ChEBI" id="CHEBI:57692"/>
    </cofactor>
</comment>
<dbReference type="PROSITE" id="PS00624">
    <property type="entry name" value="GMC_OXRED_2"/>
    <property type="match status" value="1"/>
</dbReference>
<dbReference type="GO" id="GO:0016614">
    <property type="term" value="F:oxidoreductase activity, acting on CH-OH group of donors"/>
    <property type="evidence" value="ECO:0007669"/>
    <property type="project" value="InterPro"/>
</dbReference>
<dbReference type="Gene3D" id="3.50.50.60">
    <property type="entry name" value="FAD/NAD(P)-binding domain"/>
    <property type="match status" value="1"/>
</dbReference>
<evidence type="ECO:0000313" key="8">
    <source>
        <dbReference type="Proteomes" id="UP000321303"/>
    </source>
</evidence>
<comment type="caution">
    <text evidence="7">The sequence shown here is derived from an EMBL/GenBank/DDBJ whole genome shotgun (WGS) entry which is preliminary data.</text>
</comment>
<dbReference type="SUPFAM" id="SSF51905">
    <property type="entry name" value="FAD/NAD(P)-binding domain"/>
    <property type="match status" value="1"/>
</dbReference>
<reference evidence="7 8" key="1">
    <citation type="submission" date="2019-07" db="EMBL/GenBank/DDBJ databases">
        <title>Whole genome shotgun sequence of Halomonas variabilis NBRC 102410.</title>
        <authorList>
            <person name="Hosoyama A."/>
            <person name="Uohara A."/>
            <person name="Ohji S."/>
            <person name="Ichikawa N."/>
        </authorList>
    </citation>
    <scope>NUCLEOTIDE SEQUENCE [LARGE SCALE GENOMIC DNA]</scope>
    <source>
        <strain evidence="7 8">NBRC 102410</strain>
    </source>
</reference>
<dbReference type="InterPro" id="IPR000172">
    <property type="entry name" value="GMC_OxRdtase_N"/>
</dbReference>
<dbReference type="Gene3D" id="3.30.560.10">
    <property type="entry name" value="Glucose Oxidase, domain 3"/>
    <property type="match status" value="1"/>
</dbReference>
<dbReference type="InterPro" id="IPR007867">
    <property type="entry name" value="GMC_OxRtase_C"/>
</dbReference>
<dbReference type="PANTHER" id="PTHR11552:SF147">
    <property type="entry name" value="CHOLINE DEHYDROGENASE, MITOCHONDRIAL"/>
    <property type="match status" value="1"/>
</dbReference>
<accession>A0A511UNJ4</accession>
<evidence type="ECO:0000256" key="2">
    <source>
        <dbReference type="ARBA" id="ARBA00010790"/>
    </source>
</evidence>
<evidence type="ECO:0000256" key="3">
    <source>
        <dbReference type="ARBA" id="ARBA00022630"/>
    </source>
</evidence>
<dbReference type="AlphaFoldDB" id="A0A511UNJ4"/>